<sequence length="259" mass="29854">MPANDVRLRDVSRCLTGKQVRGRRAHRRGLDKSLVADVGNPNSQWASAGGLTSLQPLSMKYKYYGRIRLDNGMIKTSHDITKILDYRCNSPINRSAFVKIHRRRIYLTEGRRRKKKPTGHETGEASRARLFREPRRNRNLDRLRRDASQQRGVRDRRDKLLRRARHRTDFDEEKNRLTVAWRGTASSPLLRSRRASGIESRGWRPRLSLGASDNTVRTPRRVRAGWKPLKAAVADGTRTIEASEYLHLQLSVISEALKS</sequence>
<dbReference type="Proteomes" id="UP000299102">
    <property type="component" value="Unassembled WGS sequence"/>
</dbReference>
<name>A0A4C1TPR9_EUMVA</name>
<comment type="caution">
    <text evidence="2">The sequence shown here is derived from an EMBL/GenBank/DDBJ whole genome shotgun (WGS) entry which is preliminary data.</text>
</comment>
<feature type="compositionally biased region" description="Basic and acidic residues" evidence="1">
    <location>
        <begin position="118"/>
        <end position="158"/>
    </location>
</feature>
<gene>
    <name evidence="2" type="ORF">EVAR_12541_1</name>
</gene>
<dbReference type="EMBL" id="BGZK01000075">
    <property type="protein sequence ID" value="GBP15959.1"/>
    <property type="molecule type" value="Genomic_DNA"/>
</dbReference>
<accession>A0A4C1TPR9</accession>
<proteinExistence type="predicted"/>
<feature type="compositionally biased region" description="Basic residues" evidence="1">
    <location>
        <begin position="108"/>
        <end position="117"/>
    </location>
</feature>
<protein>
    <submittedName>
        <fullName evidence="2">Uncharacterized protein</fullName>
    </submittedName>
</protein>
<evidence type="ECO:0000256" key="1">
    <source>
        <dbReference type="SAM" id="MobiDB-lite"/>
    </source>
</evidence>
<organism evidence="2 3">
    <name type="scientific">Eumeta variegata</name>
    <name type="common">Bagworm moth</name>
    <name type="synonym">Eumeta japonica</name>
    <dbReference type="NCBI Taxonomy" id="151549"/>
    <lineage>
        <taxon>Eukaryota</taxon>
        <taxon>Metazoa</taxon>
        <taxon>Ecdysozoa</taxon>
        <taxon>Arthropoda</taxon>
        <taxon>Hexapoda</taxon>
        <taxon>Insecta</taxon>
        <taxon>Pterygota</taxon>
        <taxon>Neoptera</taxon>
        <taxon>Endopterygota</taxon>
        <taxon>Lepidoptera</taxon>
        <taxon>Glossata</taxon>
        <taxon>Ditrysia</taxon>
        <taxon>Tineoidea</taxon>
        <taxon>Psychidae</taxon>
        <taxon>Oiketicinae</taxon>
        <taxon>Eumeta</taxon>
    </lineage>
</organism>
<dbReference type="AlphaFoldDB" id="A0A4C1TPR9"/>
<feature type="region of interest" description="Disordered" evidence="1">
    <location>
        <begin position="108"/>
        <end position="160"/>
    </location>
</feature>
<evidence type="ECO:0000313" key="2">
    <source>
        <dbReference type="EMBL" id="GBP15959.1"/>
    </source>
</evidence>
<keyword evidence="3" id="KW-1185">Reference proteome</keyword>
<reference evidence="2 3" key="1">
    <citation type="journal article" date="2019" name="Commun. Biol.">
        <title>The bagworm genome reveals a unique fibroin gene that provides high tensile strength.</title>
        <authorList>
            <person name="Kono N."/>
            <person name="Nakamura H."/>
            <person name="Ohtoshi R."/>
            <person name="Tomita M."/>
            <person name="Numata K."/>
            <person name="Arakawa K."/>
        </authorList>
    </citation>
    <scope>NUCLEOTIDE SEQUENCE [LARGE SCALE GENOMIC DNA]</scope>
</reference>
<evidence type="ECO:0000313" key="3">
    <source>
        <dbReference type="Proteomes" id="UP000299102"/>
    </source>
</evidence>